<feature type="transmembrane region" description="Helical" evidence="8">
    <location>
        <begin position="20"/>
        <end position="40"/>
    </location>
</feature>
<accession>A0ABW8C9G3</accession>
<dbReference type="Pfam" id="PF00528">
    <property type="entry name" value="BPD_transp_1"/>
    <property type="match status" value="1"/>
</dbReference>
<dbReference type="InterPro" id="IPR000515">
    <property type="entry name" value="MetI-like"/>
</dbReference>
<dbReference type="PROSITE" id="PS50928">
    <property type="entry name" value="ABC_TM1"/>
    <property type="match status" value="1"/>
</dbReference>
<dbReference type="NCBIfam" id="TIGR01726">
    <property type="entry name" value="HEQRo_perm_3TM"/>
    <property type="match status" value="1"/>
</dbReference>
<dbReference type="SUPFAM" id="SSF161098">
    <property type="entry name" value="MetI-like"/>
    <property type="match status" value="1"/>
</dbReference>
<reference evidence="11 12" key="1">
    <citation type="submission" date="2024-10" db="EMBL/GenBank/DDBJ databases">
        <title>The Natural Products Discovery Center: Release of the First 8490 Sequenced Strains for Exploring Actinobacteria Biosynthetic Diversity.</title>
        <authorList>
            <person name="Kalkreuter E."/>
            <person name="Kautsar S.A."/>
            <person name="Yang D."/>
            <person name="Bader C.D."/>
            <person name="Teijaro C.N."/>
            <person name="Fluegel L."/>
            <person name="Davis C.M."/>
            <person name="Simpson J.R."/>
            <person name="Lauterbach L."/>
            <person name="Steele A.D."/>
            <person name="Gui C."/>
            <person name="Meng S."/>
            <person name="Li G."/>
            <person name="Viehrig K."/>
            <person name="Ye F."/>
            <person name="Su P."/>
            <person name="Kiefer A.F."/>
            <person name="Nichols A."/>
            <person name="Cepeda A.J."/>
            <person name="Yan W."/>
            <person name="Fan B."/>
            <person name="Jiang Y."/>
            <person name="Adhikari A."/>
            <person name="Zheng C.-J."/>
            <person name="Schuster L."/>
            <person name="Cowan T.M."/>
            <person name="Smanski M.J."/>
            <person name="Chevrette M.G."/>
            <person name="De Carvalho L.P.S."/>
            <person name="Shen B."/>
        </authorList>
    </citation>
    <scope>NUCLEOTIDE SEQUENCE [LARGE SCALE GENOMIC DNA]</scope>
    <source>
        <strain evidence="11 12">NPDC053399</strain>
    </source>
</reference>
<dbReference type="RefSeq" id="WP_399649133.1">
    <property type="nucleotide sequence ID" value="NZ_JBITYG010000004.1"/>
</dbReference>
<keyword evidence="5" id="KW-0029">Amino-acid transport</keyword>
<dbReference type="EMBL" id="JBITYG010000004">
    <property type="protein sequence ID" value="MFI9102031.1"/>
    <property type="molecule type" value="Genomic_DNA"/>
</dbReference>
<dbReference type="PANTHER" id="PTHR30614">
    <property type="entry name" value="MEMBRANE COMPONENT OF AMINO ACID ABC TRANSPORTER"/>
    <property type="match status" value="1"/>
</dbReference>
<dbReference type="CDD" id="cd06261">
    <property type="entry name" value="TM_PBP2"/>
    <property type="match status" value="1"/>
</dbReference>
<evidence type="ECO:0000313" key="11">
    <source>
        <dbReference type="EMBL" id="MFI9102031.1"/>
    </source>
</evidence>
<keyword evidence="3" id="KW-1003">Cell membrane</keyword>
<feature type="domain" description="ABC transmembrane type-1" evidence="10">
    <location>
        <begin position="19"/>
        <end position="207"/>
    </location>
</feature>
<evidence type="ECO:0000256" key="4">
    <source>
        <dbReference type="ARBA" id="ARBA00022692"/>
    </source>
</evidence>
<evidence type="ECO:0000256" key="5">
    <source>
        <dbReference type="ARBA" id="ARBA00022970"/>
    </source>
</evidence>
<dbReference type="InterPro" id="IPR035906">
    <property type="entry name" value="MetI-like_sf"/>
</dbReference>
<evidence type="ECO:0000259" key="10">
    <source>
        <dbReference type="PROSITE" id="PS50928"/>
    </source>
</evidence>
<evidence type="ECO:0000256" key="8">
    <source>
        <dbReference type="RuleBase" id="RU363032"/>
    </source>
</evidence>
<dbReference type="InterPro" id="IPR014342">
    <property type="entry name" value="Ectoine_EhuC"/>
</dbReference>
<keyword evidence="2 8" id="KW-0813">Transport</keyword>
<comment type="similarity">
    <text evidence="8">Belongs to the binding-protein-dependent transport system permease family.</text>
</comment>
<dbReference type="InterPro" id="IPR043429">
    <property type="entry name" value="ArtM/GltK/GlnP/TcyL/YhdX-like"/>
</dbReference>
<comment type="caution">
    <text evidence="11">The sequence shown here is derived from an EMBL/GenBank/DDBJ whole genome shotgun (WGS) entry which is preliminary data.</text>
</comment>
<evidence type="ECO:0000256" key="7">
    <source>
        <dbReference type="ARBA" id="ARBA00023136"/>
    </source>
</evidence>
<proteinExistence type="inferred from homology"/>
<keyword evidence="7 8" id="KW-0472">Membrane</keyword>
<dbReference type="PANTHER" id="PTHR30614:SF0">
    <property type="entry name" value="L-CYSTINE TRANSPORT SYSTEM PERMEASE PROTEIN TCYL"/>
    <property type="match status" value="1"/>
</dbReference>
<protein>
    <submittedName>
        <fullName evidence="11">Ectoine/hydroxyectoine ABC transporter permease subunit EhuC</fullName>
    </submittedName>
</protein>
<evidence type="ECO:0000256" key="3">
    <source>
        <dbReference type="ARBA" id="ARBA00022475"/>
    </source>
</evidence>
<evidence type="ECO:0000313" key="12">
    <source>
        <dbReference type="Proteomes" id="UP001614394"/>
    </source>
</evidence>
<feature type="transmembrane region" description="Helical" evidence="8">
    <location>
        <begin position="186"/>
        <end position="210"/>
    </location>
</feature>
<gene>
    <name evidence="11" type="primary">ehuC</name>
    <name evidence="11" type="ORF">ACIGXA_16060</name>
</gene>
<organism evidence="11 12">
    <name type="scientific">Streptomyces fildesensis</name>
    <dbReference type="NCBI Taxonomy" id="375757"/>
    <lineage>
        <taxon>Bacteria</taxon>
        <taxon>Bacillati</taxon>
        <taxon>Actinomycetota</taxon>
        <taxon>Actinomycetes</taxon>
        <taxon>Kitasatosporales</taxon>
        <taxon>Streptomycetaceae</taxon>
        <taxon>Streptomyces</taxon>
    </lineage>
</organism>
<evidence type="ECO:0000256" key="1">
    <source>
        <dbReference type="ARBA" id="ARBA00004651"/>
    </source>
</evidence>
<keyword evidence="12" id="KW-1185">Reference proteome</keyword>
<evidence type="ECO:0000256" key="9">
    <source>
        <dbReference type="SAM" id="MobiDB-lite"/>
    </source>
</evidence>
<feature type="region of interest" description="Disordered" evidence="9">
    <location>
        <begin position="229"/>
        <end position="248"/>
    </location>
</feature>
<dbReference type="InterPro" id="IPR010065">
    <property type="entry name" value="AA_ABC_transptr_permease_3TM"/>
</dbReference>
<evidence type="ECO:0000256" key="2">
    <source>
        <dbReference type="ARBA" id="ARBA00022448"/>
    </source>
</evidence>
<sequence>MSEFLTQFSRSLPSVWQGVSVTLQATVLSALVALVLAFVLGFMSRSEHLLVRGLSRVVVEFLRGTSLYVQLFWLFFALPILGFKLEPLACAVVAFGLNYGAYGSEVVRGALNAVPRAQWEAAVALNLSPWQRMRRVILPQAWVQMIPPFNNLLIQLLKCTPLLSLITISDLTFQMDQLRSTTGNTAAAYVTLLVIYFVLAYALTLLMNALEAVAKARLGQGTGLRHVLKPPSAGITDPGGRAARAGGV</sequence>
<dbReference type="Gene3D" id="1.10.3720.10">
    <property type="entry name" value="MetI-like"/>
    <property type="match status" value="1"/>
</dbReference>
<name>A0ABW8C9G3_9ACTN</name>
<comment type="subcellular location">
    <subcellularLocation>
        <location evidence="1 8">Cell membrane</location>
        <topology evidence="1 8">Multi-pass membrane protein</topology>
    </subcellularLocation>
</comment>
<evidence type="ECO:0000256" key="6">
    <source>
        <dbReference type="ARBA" id="ARBA00022989"/>
    </source>
</evidence>
<keyword evidence="4 8" id="KW-0812">Transmembrane</keyword>
<dbReference type="NCBIfam" id="TIGR03004">
    <property type="entry name" value="ectoine_ehuC"/>
    <property type="match status" value="1"/>
</dbReference>
<keyword evidence="6 8" id="KW-1133">Transmembrane helix</keyword>
<dbReference type="Proteomes" id="UP001614394">
    <property type="component" value="Unassembled WGS sequence"/>
</dbReference>